<dbReference type="PROSITE" id="PS00665">
    <property type="entry name" value="DHDPS_1"/>
    <property type="match status" value="1"/>
</dbReference>
<keyword evidence="10 12" id="KW-0704">Schiff base</keyword>
<comment type="subunit">
    <text evidence="12">Homotetramer; dimer of dimers.</text>
</comment>
<dbReference type="Pfam" id="PF00701">
    <property type="entry name" value="DHDPS"/>
    <property type="match status" value="1"/>
</dbReference>
<dbReference type="SMART" id="SM01130">
    <property type="entry name" value="DHDPS"/>
    <property type="match status" value="1"/>
</dbReference>
<dbReference type="OrthoDB" id="5289717at2"/>
<evidence type="ECO:0000256" key="15">
    <source>
        <dbReference type="PIRSR" id="PIRSR001365-2"/>
    </source>
</evidence>
<dbReference type="InterPro" id="IPR020624">
    <property type="entry name" value="Schiff_base-form_aldolases_CS"/>
</dbReference>
<evidence type="ECO:0000256" key="4">
    <source>
        <dbReference type="ARBA" id="ARBA00012086"/>
    </source>
</evidence>
<evidence type="ECO:0000256" key="2">
    <source>
        <dbReference type="ARBA" id="ARBA00005120"/>
    </source>
</evidence>
<evidence type="ECO:0000256" key="10">
    <source>
        <dbReference type="ARBA" id="ARBA00023270"/>
    </source>
</evidence>
<evidence type="ECO:0000256" key="14">
    <source>
        <dbReference type="PIRSR" id="PIRSR001365-1"/>
    </source>
</evidence>
<organism evidence="16 17">
    <name type="scientific">Proteobacteria bacterium 228</name>
    <dbReference type="NCBI Taxonomy" id="2083153"/>
    <lineage>
        <taxon>Bacteria</taxon>
        <taxon>Pseudomonadati</taxon>
        <taxon>Pseudomonadota</taxon>
    </lineage>
</organism>
<evidence type="ECO:0000256" key="1">
    <source>
        <dbReference type="ARBA" id="ARBA00003294"/>
    </source>
</evidence>
<evidence type="ECO:0000256" key="9">
    <source>
        <dbReference type="ARBA" id="ARBA00023239"/>
    </source>
</evidence>
<comment type="catalytic activity">
    <reaction evidence="11 12">
        <text>L-aspartate 4-semialdehyde + pyruvate = (2S,4S)-4-hydroxy-2,3,4,5-tetrahydrodipicolinate + H2O + H(+)</text>
        <dbReference type="Rhea" id="RHEA:34171"/>
        <dbReference type="ChEBI" id="CHEBI:15361"/>
        <dbReference type="ChEBI" id="CHEBI:15377"/>
        <dbReference type="ChEBI" id="CHEBI:15378"/>
        <dbReference type="ChEBI" id="CHEBI:67139"/>
        <dbReference type="ChEBI" id="CHEBI:537519"/>
        <dbReference type="EC" id="4.3.3.7"/>
    </reaction>
</comment>
<dbReference type="NCBIfam" id="TIGR00674">
    <property type="entry name" value="dapA"/>
    <property type="match status" value="1"/>
</dbReference>
<dbReference type="InterPro" id="IPR013785">
    <property type="entry name" value="Aldolase_TIM"/>
</dbReference>
<keyword evidence="9 12" id="KW-0456">Lyase</keyword>
<comment type="caution">
    <text evidence="12">Was originally thought to be a dihydrodipicolinate synthase (DHDPS), catalyzing the condensation of (S)-aspartate-beta-semialdehyde [(S)-ASA] and pyruvate to dihydrodipicolinate (DHDP). However, it was shown in E.coli that the product of the enzymatic reaction is not dihydrodipicolinate but in fact (4S)-4-hydroxy-2,3,4,5-tetrahydro-(2S)-dipicolinic acid (HTPA), and that the consecutive dehydration reaction leading to DHDP is not spontaneous but catalyzed by DapB.</text>
</comment>
<evidence type="ECO:0000256" key="5">
    <source>
        <dbReference type="ARBA" id="ARBA00022490"/>
    </source>
</evidence>
<dbReference type="HAMAP" id="MF_00418">
    <property type="entry name" value="DapA"/>
    <property type="match status" value="1"/>
</dbReference>
<feature type="site" description="Part of a proton relay during catalysis" evidence="12">
    <location>
        <position position="106"/>
    </location>
</feature>
<dbReference type="SUPFAM" id="SSF51569">
    <property type="entry name" value="Aldolase"/>
    <property type="match status" value="1"/>
</dbReference>
<evidence type="ECO:0000256" key="12">
    <source>
        <dbReference type="HAMAP-Rule" id="MF_00418"/>
    </source>
</evidence>
<sequence length="290" mass="31064">MFRGSITALVTPFRDGQLDEAALRKMVRFQIEQGSHGLVPVGTTGESPTLSEEEHKRVIEITVEECAGQIPVIAGAGSNNPIEAIKYSLHAQQAGADATLHVAGYYNRPNQEGLYQHFKMVHDATELPIILYNIPPRTIVGLDVDTMARLAELPRVVGVKDATGDVTRILTERQRITKPFSYLSGDDIASVAYSVGGGHGCISVTSNVAPALVSQLHELCLNGDYAAAKALQDRLVPLHKALFLEPNPAGAKYAASLLGLCSEECRLPVVALSDASKAAIRSAMEALELI</sequence>
<dbReference type="PANTHER" id="PTHR12128:SF66">
    <property type="entry name" value="4-HYDROXY-2-OXOGLUTARATE ALDOLASE, MITOCHONDRIAL"/>
    <property type="match status" value="1"/>
</dbReference>
<dbReference type="AlphaFoldDB" id="A0A2S5KQJ8"/>
<name>A0A2S5KQJ8_9PROT</name>
<dbReference type="UniPathway" id="UPA00034">
    <property type="reaction ID" value="UER00017"/>
</dbReference>
<gene>
    <name evidence="12" type="primary">dapA</name>
    <name evidence="16" type="ORF">C4K68_11970</name>
</gene>
<dbReference type="GO" id="GO:0019877">
    <property type="term" value="P:diaminopimelate biosynthetic process"/>
    <property type="evidence" value="ECO:0007669"/>
    <property type="project" value="UniProtKB-UniRule"/>
</dbReference>
<comment type="similarity">
    <text evidence="3 12 13">Belongs to the DapA family.</text>
</comment>
<comment type="function">
    <text evidence="1 12">Catalyzes the condensation of (S)-aspartate-beta-semialdehyde [(S)-ASA] and pyruvate to 4-hydroxy-tetrahydrodipicolinate (HTPA).</text>
</comment>
<reference evidence="16 17" key="1">
    <citation type="submission" date="2018-02" db="EMBL/GenBank/DDBJ databases">
        <title>novel marine gammaproteobacteria from coastal saline agro ecosystem.</title>
        <authorList>
            <person name="Krishnan R."/>
            <person name="Ramesh Kumar N."/>
        </authorList>
    </citation>
    <scope>NUCLEOTIDE SEQUENCE [LARGE SCALE GENOMIC DNA]</scope>
    <source>
        <strain evidence="16 17">228</strain>
    </source>
</reference>
<evidence type="ECO:0000256" key="6">
    <source>
        <dbReference type="ARBA" id="ARBA00022605"/>
    </source>
</evidence>
<evidence type="ECO:0000256" key="13">
    <source>
        <dbReference type="PIRNR" id="PIRNR001365"/>
    </source>
</evidence>
<comment type="pathway">
    <text evidence="2 12">Amino-acid biosynthesis; L-lysine biosynthesis via DAP pathway; (S)-tetrahydrodipicolinate from L-aspartate: step 3/4.</text>
</comment>
<proteinExistence type="inferred from homology"/>
<keyword evidence="6 12" id="KW-0028">Amino-acid biosynthesis</keyword>
<evidence type="ECO:0000256" key="7">
    <source>
        <dbReference type="ARBA" id="ARBA00022915"/>
    </source>
</evidence>
<dbReference type="Gene3D" id="3.20.20.70">
    <property type="entry name" value="Aldolase class I"/>
    <property type="match status" value="1"/>
</dbReference>
<evidence type="ECO:0000256" key="8">
    <source>
        <dbReference type="ARBA" id="ARBA00023154"/>
    </source>
</evidence>
<dbReference type="InterPro" id="IPR002220">
    <property type="entry name" value="DapA-like"/>
</dbReference>
<dbReference type="GO" id="GO:0005829">
    <property type="term" value="C:cytosol"/>
    <property type="evidence" value="ECO:0007669"/>
    <property type="project" value="TreeGrafter"/>
</dbReference>
<dbReference type="GO" id="GO:0009089">
    <property type="term" value="P:lysine biosynthetic process via diaminopimelate"/>
    <property type="evidence" value="ECO:0007669"/>
    <property type="project" value="UniProtKB-UniRule"/>
</dbReference>
<dbReference type="CDD" id="cd00950">
    <property type="entry name" value="DHDPS"/>
    <property type="match status" value="1"/>
</dbReference>
<accession>A0A2S5KQJ8</accession>
<evidence type="ECO:0000313" key="16">
    <source>
        <dbReference type="EMBL" id="PPC77124.1"/>
    </source>
</evidence>
<dbReference type="PANTHER" id="PTHR12128">
    <property type="entry name" value="DIHYDRODIPICOLINATE SYNTHASE"/>
    <property type="match status" value="1"/>
</dbReference>
<keyword evidence="7 12" id="KW-0220">Diaminopimelate biosynthesis</keyword>
<dbReference type="InterPro" id="IPR020625">
    <property type="entry name" value="Schiff_base-form_aldolases_AS"/>
</dbReference>
<evidence type="ECO:0000256" key="11">
    <source>
        <dbReference type="ARBA" id="ARBA00047836"/>
    </source>
</evidence>
<feature type="active site" description="Proton donor/acceptor" evidence="12 14">
    <location>
        <position position="132"/>
    </location>
</feature>
<comment type="caution">
    <text evidence="16">The sequence shown here is derived from an EMBL/GenBank/DDBJ whole genome shotgun (WGS) entry which is preliminary data.</text>
</comment>
<evidence type="ECO:0000313" key="17">
    <source>
        <dbReference type="Proteomes" id="UP000238196"/>
    </source>
</evidence>
<dbReference type="Proteomes" id="UP000238196">
    <property type="component" value="Unassembled WGS sequence"/>
</dbReference>
<evidence type="ECO:0000256" key="3">
    <source>
        <dbReference type="ARBA" id="ARBA00007592"/>
    </source>
</evidence>
<dbReference type="EC" id="4.3.3.7" evidence="4 12"/>
<feature type="binding site" evidence="12 15">
    <location>
        <position position="202"/>
    </location>
    <ligand>
        <name>pyruvate</name>
        <dbReference type="ChEBI" id="CHEBI:15361"/>
    </ligand>
</feature>
<keyword evidence="8 12" id="KW-0457">Lysine biosynthesis</keyword>
<keyword evidence="5 12" id="KW-0963">Cytoplasm</keyword>
<dbReference type="InterPro" id="IPR005263">
    <property type="entry name" value="DapA"/>
</dbReference>
<dbReference type="EMBL" id="PRLP01000035">
    <property type="protein sequence ID" value="PPC77124.1"/>
    <property type="molecule type" value="Genomic_DNA"/>
</dbReference>
<protein>
    <recommendedName>
        <fullName evidence="4 12">4-hydroxy-tetrahydrodipicolinate synthase</fullName>
        <shortName evidence="12">HTPA synthase</shortName>
        <ecNumber evidence="4 12">4.3.3.7</ecNumber>
    </recommendedName>
</protein>
<feature type="site" description="Part of a proton relay during catalysis" evidence="12">
    <location>
        <position position="43"/>
    </location>
</feature>
<dbReference type="GO" id="GO:0008840">
    <property type="term" value="F:4-hydroxy-tetrahydrodipicolinate synthase activity"/>
    <property type="evidence" value="ECO:0007669"/>
    <property type="project" value="UniProtKB-UniRule"/>
</dbReference>
<dbReference type="PRINTS" id="PR00146">
    <property type="entry name" value="DHPICSNTHASE"/>
</dbReference>
<comment type="subcellular location">
    <subcellularLocation>
        <location evidence="12">Cytoplasm</location>
    </subcellularLocation>
</comment>
<feature type="active site" description="Schiff-base intermediate with substrate" evidence="12 14">
    <location>
        <position position="160"/>
    </location>
</feature>
<dbReference type="PIRSF" id="PIRSF001365">
    <property type="entry name" value="DHDPS"/>
    <property type="match status" value="1"/>
</dbReference>
<feature type="binding site" evidence="12 15">
    <location>
        <position position="44"/>
    </location>
    <ligand>
        <name>pyruvate</name>
        <dbReference type="ChEBI" id="CHEBI:15361"/>
    </ligand>
</feature>
<dbReference type="PROSITE" id="PS00666">
    <property type="entry name" value="DHDPS_2"/>
    <property type="match status" value="1"/>
</dbReference>